<dbReference type="RefSeq" id="WP_057897743.1">
    <property type="nucleotide sequence ID" value="NZ_CP080764.1"/>
</dbReference>
<dbReference type="Pfam" id="PF09580">
    <property type="entry name" value="Spore_YhcN_YlaJ"/>
    <property type="match status" value="1"/>
</dbReference>
<keyword evidence="2" id="KW-0732">Signal</keyword>
<evidence type="ECO:0000256" key="2">
    <source>
        <dbReference type="SAM" id="SignalP"/>
    </source>
</evidence>
<dbReference type="Proteomes" id="UP000198956">
    <property type="component" value="Unassembled WGS sequence"/>
</dbReference>
<dbReference type="EMBL" id="CP080764">
    <property type="protein sequence ID" value="QYY42259.1"/>
    <property type="molecule type" value="Genomic_DNA"/>
</dbReference>
<keyword evidence="6" id="KW-1185">Reference proteome</keyword>
<dbReference type="InterPro" id="IPR019076">
    <property type="entry name" value="Spore_lipoprot_YhcN/YlaJ-like"/>
</dbReference>
<evidence type="ECO:0000256" key="1">
    <source>
        <dbReference type="SAM" id="MobiDB-lite"/>
    </source>
</evidence>
<evidence type="ECO:0000313" key="3">
    <source>
        <dbReference type="EMBL" id="QYY42259.1"/>
    </source>
</evidence>
<evidence type="ECO:0000313" key="5">
    <source>
        <dbReference type="Proteomes" id="UP000198956"/>
    </source>
</evidence>
<sequence>MKKILSVLSVVGLAVSLAACSPAADNTRTNQYRPLSVGPNNPPGTIYRYHNVGDGRYDTYRNGIIKDQTNYRPGVLRDSRDRMLRTQGLNDMGINNNGQRVYSTGKYGTNTIVGNNAYPYSIYRPDTKNYNVGTRSNQPTIGFVHLGDNQAGNGRTYNGMGVQNYNAPNGNTLYQGIQANYDTATPNVYVDRQMLASAVAKVAKQIPGVKRATVLTTDNQIFVGCDTSGLSPSAAQTILEKVQKGCENVSPRYYKVYTTNDQNTIDKVYKNAMQMGTKTDQEFEQMIGHKANSMHNLSTNTESNKSSSSKSGKPMRTHHMKK</sequence>
<reference evidence="4 5" key="1">
    <citation type="submission" date="2016-10" db="EMBL/GenBank/DDBJ databases">
        <authorList>
            <person name="de Groot N.N."/>
        </authorList>
    </citation>
    <scope>NUCLEOTIDE SEQUENCE [LARGE SCALE GENOMIC DNA]</scope>
    <source>
        <strain evidence="4 5">L 420-91</strain>
    </source>
</reference>
<protein>
    <submittedName>
        <fullName evidence="4">Sporulation lipoprotein YhcN/YlaJ (Spore_YhcN_YlaJ)</fullName>
    </submittedName>
    <submittedName>
        <fullName evidence="3">YhcN/YlaJ family sporulation lipoprotein</fullName>
    </submittedName>
</protein>
<evidence type="ECO:0000313" key="4">
    <source>
        <dbReference type="EMBL" id="SDH38389.1"/>
    </source>
</evidence>
<name>A0A1G8BZ79_ANETH</name>
<dbReference type="GeneID" id="97142799"/>
<organism evidence="4 5">
    <name type="scientific">Aneurinibacillus thermoaerophilus</name>
    <dbReference type="NCBI Taxonomy" id="143495"/>
    <lineage>
        <taxon>Bacteria</taxon>
        <taxon>Bacillati</taxon>
        <taxon>Bacillota</taxon>
        <taxon>Bacilli</taxon>
        <taxon>Bacillales</taxon>
        <taxon>Paenibacillaceae</taxon>
        <taxon>Aneurinibacillus group</taxon>
        <taxon>Aneurinibacillus</taxon>
    </lineage>
</organism>
<dbReference type="PROSITE" id="PS51257">
    <property type="entry name" value="PROKAR_LIPOPROTEIN"/>
    <property type="match status" value="1"/>
</dbReference>
<dbReference type="EMBL" id="FNDE01000022">
    <property type="protein sequence ID" value="SDH38389.1"/>
    <property type="molecule type" value="Genomic_DNA"/>
</dbReference>
<evidence type="ECO:0000313" key="6">
    <source>
        <dbReference type="Proteomes" id="UP000826616"/>
    </source>
</evidence>
<feature type="region of interest" description="Disordered" evidence="1">
    <location>
        <begin position="294"/>
        <end position="322"/>
    </location>
</feature>
<feature type="signal peptide" evidence="2">
    <location>
        <begin position="1"/>
        <end position="23"/>
    </location>
</feature>
<accession>A0A1G8BZ79</accession>
<feature type="compositionally biased region" description="Low complexity" evidence="1">
    <location>
        <begin position="298"/>
        <end position="311"/>
    </location>
</feature>
<dbReference type="Proteomes" id="UP000826616">
    <property type="component" value="Chromosome"/>
</dbReference>
<proteinExistence type="predicted"/>
<reference evidence="3 6" key="2">
    <citation type="submission" date="2021-08" db="EMBL/GenBank/DDBJ databases">
        <title>Complete genome sequence of the strain Aneurinibacillus thermoaerophilus CCM 8960.</title>
        <authorList>
            <person name="Musilova J."/>
            <person name="Kourilova X."/>
            <person name="Pernicova I."/>
            <person name="Bezdicek M."/>
            <person name="Lengerova M."/>
            <person name="Obruca S."/>
            <person name="Sedlar K."/>
        </authorList>
    </citation>
    <scope>NUCLEOTIDE SEQUENCE [LARGE SCALE GENOMIC DNA]</scope>
    <source>
        <strain evidence="3 6">CCM 8960</strain>
    </source>
</reference>
<gene>
    <name evidence="3" type="ORF">K3F53_15555</name>
    <name evidence="4" type="ORF">SAMN04489735_102236</name>
</gene>
<dbReference type="AlphaFoldDB" id="A0A1G8BZ79"/>
<keyword evidence="4" id="KW-0449">Lipoprotein</keyword>
<feature type="chain" id="PRO_5011695601" evidence="2">
    <location>
        <begin position="24"/>
        <end position="322"/>
    </location>
</feature>
<feature type="compositionally biased region" description="Basic residues" evidence="1">
    <location>
        <begin position="313"/>
        <end position="322"/>
    </location>
</feature>